<organism evidence="3 4">
    <name type="scientific">Paracoccus zhejiangensis</name>
    <dbReference type="NCBI Taxonomy" id="1077935"/>
    <lineage>
        <taxon>Bacteria</taxon>
        <taxon>Pseudomonadati</taxon>
        <taxon>Pseudomonadota</taxon>
        <taxon>Alphaproteobacteria</taxon>
        <taxon>Rhodobacterales</taxon>
        <taxon>Paracoccaceae</taxon>
        <taxon>Paracoccus</taxon>
    </lineage>
</organism>
<dbReference type="AlphaFoldDB" id="A0A2H5EV38"/>
<proteinExistence type="predicted"/>
<evidence type="ECO:0000256" key="1">
    <source>
        <dbReference type="SAM" id="MobiDB-lite"/>
    </source>
</evidence>
<dbReference type="RefSeq" id="WP_101751196.1">
    <property type="nucleotide sequence ID" value="NZ_CP025430.1"/>
</dbReference>
<dbReference type="EMBL" id="CP025430">
    <property type="protein sequence ID" value="AUH63154.1"/>
    <property type="molecule type" value="Genomic_DNA"/>
</dbReference>
<protein>
    <submittedName>
        <fullName evidence="3">Uncharacterized protein</fullName>
    </submittedName>
</protein>
<feature type="chain" id="PRO_5014142565" evidence="2">
    <location>
        <begin position="29"/>
        <end position="159"/>
    </location>
</feature>
<feature type="region of interest" description="Disordered" evidence="1">
    <location>
        <begin position="40"/>
        <end position="68"/>
    </location>
</feature>
<gene>
    <name evidence="3" type="ORF">CX676_02440</name>
</gene>
<dbReference type="PROSITE" id="PS51257">
    <property type="entry name" value="PROKAR_LIPOPROTEIN"/>
    <property type="match status" value="1"/>
</dbReference>
<feature type="signal peptide" evidence="2">
    <location>
        <begin position="1"/>
        <end position="28"/>
    </location>
</feature>
<dbReference type="Proteomes" id="UP000234530">
    <property type="component" value="Chromosome"/>
</dbReference>
<name>A0A2H5EV38_9RHOB</name>
<evidence type="ECO:0000256" key="2">
    <source>
        <dbReference type="SAM" id="SignalP"/>
    </source>
</evidence>
<evidence type="ECO:0000313" key="3">
    <source>
        <dbReference type="EMBL" id="AUH63154.1"/>
    </source>
</evidence>
<sequence>MKPNLIVRPTRGRMALTLLAALALSACAVAPMATNAPVAPVTSAPPPASPYRTLPAPAPTRPAAPVAPVAPATPPAPTYSGGFDARTGLRQSAVVGVSGDASSGYTMMYRPARTEPATVDAAAGKLCGDAGVASSRSNSAGSGSAMPGVQIMIVKCNAA</sequence>
<keyword evidence="2" id="KW-0732">Signal</keyword>
<accession>A0A2H5EV38</accession>
<evidence type="ECO:0000313" key="4">
    <source>
        <dbReference type="Proteomes" id="UP000234530"/>
    </source>
</evidence>
<reference evidence="3 4" key="1">
    <citation type="journal article" date="2013" name="Antonie Van Leeuwenhoek">
        <title>Paracoccus zhejiangensis sp. nov., isolated from activated sludge in wastewater-treatment system.</title>
        <authorList>
            <person name="Wu Z.G."/>
            <person name="Zhang D.F."/>
            <person name="Liu Y.L."/>
            <person name="Wang F."/>
            <person name="Jiang X."/>
            <person name="Li C."/>
            <person name="Li S.P."/>
            <person name="Hong Q."/>
            <person name="Li W.J."/>
        </authorList>
    </citation>
    <scope>NUCLEOTIDE SEQUENCE [LARGE SCALE GENOMIC DNA]</scope>
    <source>
        <strain evidence="3 4">J6</strain>
    </source>
</reference>
<keyword evidence="4" id="KW-1185">Reference proteome</keyword>
<dbReference type="KEGG" id="pzh:CX676_02440"/>